<dbReference type="CDD" id="cd12425">
    <property type="entry name" value="RRM4_PTBP1_like"/>
    <property type="match status" value="1"/>
</dbReference>
<keyword evidence="1" id="KW-0597">Phosphoprotein</keyword>
<dbReference type="Pfam" id="PF11835">
    <property type="entry name" value="RRM_8"/>
    <property type="match status" value="1"/>
</dbReference>
<keyword evidence="2" id="KW-0677">Repeat</keyword>
<dbReference type="Pfam" id="PF13893">
    <property type="entry name" value="RRM_5"/>
    <property type="match status" value="1"/>
</dbReference>
<evidence type="ECO:0000256" key="3">
    <source>
        <dbReference type="ARBA" id="ARBA00022884"/>
    </source>
</evidence>
<evidence type="ECO:0000313" key="7">
    <source>
        <dbReference type="Proteomes" id="UP000095280"/>
    </source>
</evidence>
<evidence type="ECO:0000256" key="2">
    <source>
        <dbReference type="ARBA" id="ARBA00022737"/>
    </source>
</evidence>
<evidence type="ECO:0000256" key="1">
    <source>
        <dbReference type="ARBA" id="ARBA00022553"/>
    </source>
</evidence>
<dbReference type="Proteomes" id="UP000095280">
    <property type="component" value="Unplaced"/>
</dbReference>
<feature type="domain" description="RRM" evidence="6">
    <location>
        <begin position="181"/>
        <end position="257"/>
    </location>
</feature>
<feature type="domain" description="RRM" evidence="6">
    <location>
        <begin position="481"/>
        <end position="556"/>
    </location>
</feature>
<dbReference type="InterPro" id="IPR035979">
    <property type="entry name" value="RBD_domain_sf"/>
</dbReference>
<evidence type="ECO:0000256" key="4">
    <source>
        <dbReference type="PROSITE-ProRule" id="PRU00176"/>
    </source>
</evidence>
<dbReference type="WBParaSite" id="maker-uti_cns_0046244-snap-gene-0.4-mRNA-1">
    <property type="protein sequence ID" value="maker-uti_cns_0046244-snap-gene-0.4-mRNA-1"/>
    <property type="gene ID" value="maker-uti_cns_0046244-snap-gene-0.4"/>
</dbReference>
<dbReference type="CDD" id="cd12693">
    <property type="entry name" value="RRM2_PTBP1_like"/>
    <property type="match status" value="1"/>
</dbReference>
<reference evidence="8 9" key="1">
    <citation type="submission" date="2016-11" db="UniProtKB">
        <authorList>
            <consortium name="WormBaseParasite"/>
        </authorList>
    </citation>
    <scope>IDENTIFICATION</scope>
</reference>
<dbReference type="SMART" id="SM00360">
    <property type="entry name" value="RRM"/>
    <property type="match status" value="4"/>
</dbReference>
<organism evidence="7 8">
    <name type="scientific">Macrostomum lignano</name>
    <dbReference type="NCBI Taxonomy" id="282301"/>
    <lineage>
        <taxon>Eukaryota</taxon>
        <taxon>Metazoa</taxon>
        <taxon>Spiralia</taxon>
        <taxon>Lophotrochozoa</taxon>
        <taxon>Platyhelminthes</taxon>
        <taxon>Rhabditophora</taxon>
        <taxon>Macrostomorpha</taxon>
        <taxon>Macrostomida</taxon>
        <taxon>Macrostomidae</taxon>
        <taxon>Macrostomum</taxon>
    </lineage>
</organism>
<evidence type="ECO:0000259" key="6">
    <source>
        <dbReference type="PROSITE" id="PS50102"/>
    </source>
</evidence>
<dbReference type="InterPro" id="IPR006536">
    <property type="entry name" value="HnRNP-L/PTB"/>
</dbReference>
<dbReference type="GO" id="GO:0005634">
    <property type="term" value="C:nucleus"/>
    <property type="evidence" value="ECO:0007669"/>
    <property type="project" value="InterPro"/>
</dbReference>
<dbReference type="PANTHER" id="PTHR15592">
    <property type="entry name" value="MATRIN 3/NUCLEAR PROTEIN 220-RELATED"/>
    <property type="match status" value="1"/>
</dbReference>
<sequence length="558" mass="61572">MFAAGEQGDFYRQPGSIVAHPPASLQRGPDEMHGVALNGHPGGLGSPMEHLEINDAKKVRLENHVPEPEPSKVVHIRNVPQDAIENDIVQLGVPFGQMTNMVLAKKKNQALLEMKTQETATKMVDYYAQHPVTIRGRTVIIQYSNHAELKTEQPNAAAENALSSANGLVSTYQQDEPPSVLRVIVENLMAPVTIEVLHKIFSRFGMVQKIVIFSKNNTFQALIQMGSSTEALAAKLVLNDQNIYNGCCTLRIDFSKLNTLNVKFNNEKSRDFTVNRAPGDNPLAYFDPNLAPHLGATLFPAMIPGLEFAQAPILAQTLDAAAQLPAMSMHSLTSPVAPFGQAIMAPQASVNSILLVSNLDDEISRRKIQTTLVPDHIAFAASQISTGVYGDVQRVKIMYNKKDNALIQFTDASQAQQALQNLNGVRLFGRPLKIAFSRHAQVALPKEGADAGLTKIFTNSPLHRFKKPHSKNFQNIFPPSQILHLSNIPQEVPEEKIKAIFEDFGFNVVAIKFFQKEKKMALVQMPTVEDSVIALIKLHNYQLSANYHLRVSFSKSVI</sequence>
<feature type="region of interest" description="Disordered" evidence="5">
    <location>
        <begin position="1"/>
        <end position="37"/>
    </location>
</feature>
<dbReference type="Pfam" id="PF22976">
    <property type="entry name" value="RRM_10"/>
    <property type="match status" value="1"/>
</dbReference>
<evidence type="ECO:0000313" key="9">
    <source>
        <dbReference type="WBParaSite" id="maker-uti_cns_0046244-snap-gene-0.4-mRNA-1"/>
    </source>
</evidence>
<dbReference type="Gene3D" id="3.30.70.330">
    <property type="match status" value="4"/>
</dbReference>
<dbReference type="PROSITE" id="PS50102">
    <property type="entry name" value="RRM"/>
    <property type="match status" value="4"/>
</dbReference>
<keyword evidence="3 4" id="KW-0694">RNA-binding</keyword>
<accession>A0A1I8J6D9</accession>
<feature type="domain" description="RRM" evidence="6">
    <location>
        <begin position="72"/>
        <end position="146"/>
    </location>
</feature>
<evidence type="ECO:0000256" key="5">
    <source>
        <dbReference type="SAM" id="MobiDB-lite"/>
    </source>
</evidence>
<dbReference type="InterPro" id="IPR055204">
    <property type="entry name" value="HNRNPL_RRM"/>
</dbReference>
<feature type="domain" description="RRM" evidence="6">
    <location>
        <begin position="352"/>
        <end position="439"/>
    </location>
</feature>
<dbReference type="InterPro" id="IPR021790">
    <property type="entry name" value="PTBP1-like_RRM2"/>
</dbReference>
<dbReference type="GO" id="GO:0006397">
    <property type="term" value="P:mRNA processing"/>
    <property type="evidence" value="ECO:0007669"/>
    <property type="project" value="InterPro"/>
</dbReference>
<dbReference type="InterPro" id="IPR012677">
    <property type="entry name" value="Nucleotide-bd_a/b_plait_sf"/>
</dbReference>
<dbReference type="NCBIfam" id="TIGR01649">
    <property type="entry name" value="hnRNP-L_PTB"/>
    <property type="match status" value="1"/>
</dbReference>
<evidence type="ECO:0000313" key="8">
    <source>
        <dbReference type="WBParaSite" id="maker-uti_cns_0045965-snap-gene-0.2-mRNA-1"/>
    </source>
</evidence>
<dbReference type="GO" id="GO:0003723">
    <property type="term" value="F:RNA binding"/>
    <property type="evidence" value="ECO:0007669"/>
    <property type="project" value="UniProtKB-UniRule"/>
</dbReference>
<dbReference type="WBParaSite" id="maker-uti_cns_0045965-snap-gene-0.2-mRNA-1">
    <property type="protein sequence ID" value="maker-uti_cns_0045965-snap-gene-0.2-mRNA-1"/>
    <property type="gene ID" value="maker-uti_cns_0045965-snap-gene-0.2"/>
</dbReference>
<dbReference type="SUPFAM" id="SSF54928">
    <property type="entry name" value="RNA-binding domain, RBD"/>
    <property type="match status" value="3"/>
</dbReference>
<proteinExistence type="predicted"/>
<name>A0A1I8J6D9_9PLAT</name>
<dbReference type="InterPro" id="IPR000504">
    <property type="entry name" value="RRM_dom"/>
</dbReference>
<protein>
    <submittedName>
        <fullName evidence="8 9">Polypyrimidine tract-binding protein 1</fullName>
    </submittedName>
</protein>
<dbReference type="AlphaFoldDB" id="A0A1I8J6D9"/>
<keyword evidence="7" id="KW-1185">Reference proteome</keyword>
<dbReference type="CDD" id="cd12421">
    <property type="entry name" value="RRM1_PTBP1_hnRNPL_like"/>
    <property type="match status" value="1"/>
</dbReference>